<dbReference type="SUPFAM" id="SSF56300">
    <property type="entry name" value="Metallo-dependent phosphatases"/>
    <property type="match status" value="1"/>
</dbReference>
<feature type="region of interest" description="Disordered" evidence="1">
    <location>
        <begin position="261"/>
        <end position="288"/>
    </location>
</feature>
<dbReference type="AlphaFoldDB" id="A0A328N0U7"/>
<dbReference type="PANTHER" id="PTHR36492">
    <property type="match status" value="1"/>
</dbReference>
<dbReference type="Pfam" id="PF00149">
    <property type="entry name" value="Metallophos"/>
    <property type="match status" value="1"/>
</dbReference>
<dbReference type="CDD" id="cd00838">
    <property type="entry name" value="MPP_superfamily"/>
    <property type="match status" value="1"/>
</dbReference>
<dbReference type="InterPro" id="IPR029052">
    <property type="entry name" value="Metallo-depent_PP-like"/>
</dbReference>
<accession>A0A328N0U7</accession>
<dbReference type="Proteomes" id="UP000248966">
    <property type="component" value="Unassembled WGS sequence"/>
</dbReference>
<reference evidence="3 4" key="1">
    <citation type="submission" date="2018-03" db="EMBL/GenBank/DDBJ databases">
        <title>Defining the species Micromonospora saelicesensis and Micromonospora noduli under the framework of genomics.</title>
        <authorList>
            <person name="Riesco R."/>
            <person name="Trujillo M.E."/>
        </authorList>
    </citation>
    <scope>NUCLEOTIDE SEQUENCE [LARGE SCALE GENOMIC DNA]</scope>
    <source>
        <strain evidence="3 4">LAH08</strain>
    </source>
</reference>
<evidence type="ECO:0000313" key="3">
    <source>
        <dbReference type="EMBL" id="RAN93338.1"/>
    </source>
</evidence>
<dbReference type="RefSeq" id="WP_112589580.1">
    <property type="nucleotide sequence ID" value="NZ_PYAA01000055.1"/>
</dbReference>
<evidence type="ECO:0000256" key="1">
    <source>
        <dbReference type="SAM" id="MobiDB-lite"/>
    </source>
</evidence>
<protein>
    <recommendedName>
        <fullName evidence="2">Calcineurin-like phosphoesterase domain-containing protein</fullName>
    </recommendedName>
</protein>
<proteinExistence type="predicted"/>
<comment type="caution">
    <text evidence="3">The sequence shown here is derived from an EMBL/GenBank/DDBJ whole genome shotgun (WGS) entry which is preliminary data.</text>
</comment>
<gene>
    <name evidence="3" type="ORF">LAH08_06368</name>
</gene>
<evidence type="ECO:0000259" key="2">
    <source>
        <dbReference type="Pfam" id="PF00149"/>
    </source>
</evidence>
<name>A0A328N0U7_9ACTN</name>
<dbReference type="Gene3D" id="3.60.21.10">
    <property type="match status" value="1"/>
</dbReference>
<dbReference type="EMBL" id="PYAA01000055">
    <property type="protein sequence ID" value="RAN93338.1"/>
    <property type="molecule type" value="Genomic_DNA"/>
</dbReference>
<dbReference type="PANTHER" id="PTHR36492:SF2">
    <property type="entry name" value="[ACYL-CARRIER-PROTEIN] PHOSPHODIESTERASE PPTH"/>
    <property type="match status" value="1"/>
</dbReference>
<evidence type="ECO:0000313" key="4">
    <source>
        <dbReference type="Proteomes" id="UP000248966"/>
    </source>
</evidence>
<dbReference type="InterPro" id="IPR052963">
    <property type="entry name" value="Pantetheine_PDE"/>
</dbReference>
<sequence length="288" mass="32923">MKLPPRLRAVSDLHVGHPQNRAFVQELRPDNDGDWLLVAGDVADRFADVEWALGLLSSRFARVIWAPGNHELWTPPRDPVTLRGEERYQELVRMCRRLGVLTPEDPYPVWDGDGGPATIAPLFVLYDYTFRVPEARTQQESLALAYAAGVVCTDEALLHPDPYPSREAWCDARIIETERRLAERDRALPTVLVNHYPLVREPTDVLRYPLFAQWCGTVRTSDWHLRFDAATVVYGHLHIPRTTFHDGVRFEEVSLGYPREWQPRGPVPDPVRTIHPADDVRRRSSVSG</sequence>
<feature type="domain" description="Calcineurin-like phosphoesterase" evidence="2">
    <location>
        <begin position="9"/>
        <end position="240"/>
    </location>
</feature>
<dbReference type="GO" id="GO:0016787">
    <property type="term" value="F:hydrolase activity"/>
    <property type="evidence" value="ECO:0007669"/>
    <property type="project" value="InterPro"/>
</dbReference>
<organism evidence="3 4">
    <name type="scientific">Micromonospora noduli</name>
    <dbReference type="NCBI Taxonomy" id="709876"/>
    <lineage>
        <taxon>Bacteria</taxon>
        <taxon>Bacillati</taxon>
        <taxon>Actinomycetota</taxon>
        <taxon>Actinomycetes</taxon>
        <taxon>Micromonosporales</taxon>
        <taxon>Micromonosporaceae</taxon>
        <taxon>Micromonospora</taxon>
    </lineage>
</organism>
<dbReference type="InterPro" id="IPR004843">
    <property type="entry name" value="Calcineurin-like_PHP"/>
</dbReference>